<evidence type="ECO:0000313" key="3">
    <source>
        <dbReference type="Proteomes" id="UP000605986"/>
    </source>
</evidence>
<gene>
    <name evidence="2" type="ORF">F53441_66</name>
</gene>
<sequence length="121" mass="13659">MSVKTLCERDMSRLDMGLQAMFPDEPSMHIHSLSIAGDELWGNEPPHLNTRAKTSSGLSQFPTGPHRKLAFHRPMSLQQLTTPTRVREPFIWVADSSIQELQPDEVDDSAVEEEEGEENDD</sequence>
<evidence type="ECO:0000256" key="1">
    <source>
        <dbReference type="SAM" id="MobiDB-lite"/>
    </source>
</evidence>
<evidence type="ECO:0000313" key="2">
    <source>
        <dbReference type="EMBL" id="KAF4458131.1"/>
    </source>
</evidence>
<comment type="caution">
    <text evidence="2">The sequence shown here is derived from an EMBL/GenBank/DDBJ whole genome shotgun (WGS) entry which is preliminary data.</text>
</comment>
<dbReference type="OrthoDB" id="5054713at2759"/>
<proteinExistence type="predicted"/>
<feature type="region of interest" description="Disordered" evidence="1">
    <location>
        <begin position="97"/>
        <end position="121"/>
    </location>
</feature>
<dbReference type="AlphaFoldDB" id="A0A8H4P6Q0"/>
<name>A0A8H4P6Q0_9HYPO</name>
<feature type="compositionally biased region" description="Acidic residues" evidence="1">
    <location>
        <begin position="102"/>
        <end position="121"/>
    </location>
</feature>
<dbReference type="EMBL" id="JAADJG010000003">
    <property type="protein sequence ID" value="KAF4458131.1"/>
    <property type="molecule type" value="Genomic_DNA"/>
</dbReference>
<reference evidence="2" key="1">
    <citation type="submission" date="2020-01" db="EMBL/GenBank/DDBJ databases">
        <title>Identification and distribution of gene clusters putatively required for synthesis of sphingolipid metabolism inhibitors in phylogenetically diverse species of the filamentous fungus Fusarium.</title>
        <authorList>
            <person name="Kim H.-S."/>
            <person name="Busman M."/>
            <person name="Brown D.W."/>
            <person name="Divon H."/>
            <person name="Uhlig S."/>
            <person name="Proctor R.H."/>
        </authorList>
    </citation>
    <scope>NUCLEOTIDE SEQUENCE</scope>
    <source>
        <strain evidence="2">NRRL 53441</strain>
    </source>
</reference>
<protein>
    <submittedName>
        <fullName evidence="2">Uncharacterized protein</fullName>
    </submittedName>
</protein>
<accession>A0A8H4P6Q0</accession>
<organism evidence="2 3">
    <name type="scientific">Fusarium austroafricanum</name>
    <dbReference type="NCBI Taxonomy" id="2364996"/>
    <lineage>
        <taxon>Eukaryota</taxon>
        <taxon>Fungi</taxon>
        <taxon>Dikarya</taxon>
        <taxon>Ascomycota</taxon>
        <taxon>Pezizomycotina</taxon>
        <taxon>Sordariomycetes</taxon>
        <taxon>Hypocreomycetidae</taxon>
        <taxon>Hypocreales</taxon>
        <taxon>Nectriaceae</taxon>
        <taxon>Fusarium</taxon>
        <taxon>Fusarium concolor species complex</taxon>
    </lineage>
</organism>
<keyword evidence="3" id="KW-1185">Reference proteome</keyword>
<dbReference type="Proteomes" id="UP000605986">
    <property type="component" value="Unassembled WGS sequence"/>
</dbReference>